<feature type="transmembrane region" description="Helical" evidence="1">
    <location>
        <begin position="33"/>
        <end position="50"/>
    </location>
</feature>
<evidence type="ECO:0000313" key="3">
    <source>
        <dbReference type="Proteomes" id="UP000477782"/>
    </source>
</evidence>
<keyword evidence="1" id="KW-0812">Transmembrane</keyword>
<accession>A0A6M0QST5</accession>
<keyword evidence="1" id="KW-1133">Transmembrane helix</keyword>
<dbReference type="AlphaFoldDB" id="A0A6M0QST5"/>
<dbReference type="Proteomes" id="UP000477782">
    <property type="component" value="Unassembled WGS sequence"/>
</dbReference>
<gene>
    <name evidence="2" type="ORF">G4Z14_06335</name>
</gene>
<proteinExistence type="predicted"/>
<evidence type="ECO:0000256" key="1">
    <source>
        <dbReference type="SAM" id="Phobius"/>
    </source>
</evidence>
<dbReference type="EMBL" id="JAAIVJ010000002">
    <property type="protein sequence ID" value="NEY89914.1"/>
    <property type="molecule type" value="Genomic_DNA"/>
</dbReference>
<sequence>MDTDLMLVLGLAVIVLAIPALLAAFSESRPPRMAALMVLVGGILLALALTQKPSGYAFAEVPDVIMRVFARVLN</sequence>
<organism evidence="2 3">
    <name type="scientific">Tabrizicola oligotrophica</name>
    <dbReference type="NCBI Taxonomy" id="2710650"/>
    <lineage>
        <taxon>Bacteria</taxon>
        <taxon>Pseudomonadati</taxon>
        <taxon>Pseudomonadota</taxon>
        <taxon>Alphaproteobacteria</taxon>
        <taxon>Rhodobacterales</taxon>
        <taxon>Paracoccaceae</taxon>
        <taxon>Tabrizicola</taxon>
    </lineage>
</organism>
<protein>
    <recommendedName>
        <fullName evidence="4">50S ribosomal protein L35</fullName>
    </recommendedName>
</protein>
<keyword evidence="3" id="KW-1185">Reference proteome</keyword>
<comment type="caution">
    <text evidence="2">The sequence shown here is derived from an EMBL/GenBank/DDBJ whole genome shotgun (WGS) entry which is preliminary data.</text>
</comment>
<reference evidence="2 3" key="1">
    <citation type="submission" date="2020-02" db="EMBL/GenBank/DDBJ databases">
        <authorList>
            <person name="Chen W.-M."/>
        </authorList>
    </citation>
    <scope>NUCLEOTIDE SEQUENCE [LARGE SCALE GENOMIC DNA]</scope>
    <source>
        <strain evidence="2 3">KMS-5</strain>
    </source>
</reference>
<evidence type="ECO:0008006" key="4">
    <source>
        <dbReference type="Google" id="ProtNLM"/>
    </source>
</evidence>
<evidence type="ECO:0000313" key="2">
    <source>
        <dbReference type="EMBL" id="NEY89914.1"/>
    </source>
</evidence>
<keyword evidence="1" id="KW-0472">Membrane</keyword>
<name>A0A6M0QST5_9RHOB</name>
<dbReference type="RefSeq" id="WP_164623940.1">
    <property type="nucleotide sequence ID" value="NZ_JAAIVJ010000002.1"/>
</dbReference>